<dbReference type="Pfam" id="PF13183">
    <property type="entry name" value="Fer4_8"/>
    <property type="match status" value="1"/>
</dbReference>
<dbReference type="InterPro" id="IPR016169">
    <property type="entry name" value="FAD-bd_PCMH_sub2"/>
</dbReference>
<gene>
    <name evidence="15" type="ORF">SAMN06297229_1294</name>
</gene>
<dbReference type="SUPFAM" id="SSF55103">
    <property type="entry name" value="FAD-linked oxidases, C-terminal domain"/>
    <property type="match status" value="1"/>
</dbReference>
<evidence type="ECO:0000313" key="16">
    <source>
        <dbReference type="Proteomes" id="UP000194450"/>
    </source>
</evidence>
<evidence type="ECO:0000259" key="13">
    <source>
        <dbReference type="PROSITE" id="PS51379"/>
    </source>
</evidence>
<dbReference type="InterPro" id="IPR006094">
    <property type="entry name" value="Oxid_FAD_bind_N"/>
</dbReference>
<comment type="cofactor">
    <cofactor evidence="1">
        <name>FAD</name>
        <dbReference type="ChEBI" id="CHEBI:57692"/>
    </cofactor>
</comment>
<evidence type="ECO:0000256" key="5">
    <source>
        <dbReference type="ARBA" id="ARBA00022827"/>
    </source>
</evidence>
<name>A0A1Y6EYE3_9GAMM</name>
<dbReference type="AlphaFoldDB" id="A0A1Y6EYE3"/>
<dbReference type="InterPro" id="IPR016166">
    <property type="entry name" value="FAD-bd_PCMH"/>
</dbReference>
<evidence type="ECO:0000313" key="15">
    <source>
        <dbReference type="EMBL" id="SMQ65542.1"/>
    </source>
</evidence>
<keyword evidence="3" id="KW-0285">Flavoprotein</keyword>
<dbReference type="PROSITE" id="PS51379">
    <property type="entry name" value="4FE4S_FER_2"/>
    <property type="match status" value="1"/>
</dbReference>
<evidence type="ECO:0000256" key="11">
    <source>
        <dbReference type="ARBA" id="ARBA00060924"/>
    </source>
</evidence>
<dbReference type="FunFam" id="3.30.70.2740:FF:000003">
    <property type="entry name" value="Oxidoreductase, FAD-binding, putative"/>
    <property type="match status" value="1"/>
</dbReference>
<dbReference type="PANTHER" id="PTHR11748:SF119">
    <property type="entry name" value="D-2-HYDROXYGLUTARATE DEHYDROGENASE"/>
    <property type="match status" value="1"/>
</dbReference>
<dbReference type="Gene3D" id="1.10.45.10">
    <property type="entry name" value="Vanillyl-alcohol Oxidase, Chain A, domain 4"/>
    <property type="match status" value="1"/>
</dbReference>
<dbReference type="GO" id="GO:0071949">
    <property type="term" value="F:FAD binding"/>
    <property type="evidence" value="ECO:0007669"/>
    <property type="project" value="InterPro"/>
</dbReference>
<dbReference type="InterPro" id="IPR016164">
    <property type="entry name" value="FAD-linked_Oxase-like_C"/>
</dbReference>
<sequence>MTATTASQVLPRHHTLAALQQVYQDYLQALQESAFQGDIDSSYGARLIAGTDNSVYQTLPQAIIYPKTEQDLQEAMKIASAATFQEISFSPRGGGTGTNGQSLTQGIVVDLSRYFTEVLEINAEEGWARVQTGVVKDRLNDALAPYGWFFSPDLSTSNRATIGGMINTDASGQGSLVYGKTSDHIASLNTVLLNGELLSTSKVPKQEAETIASEDTTIGRIYRQVIDSCVQQRQAIEAKFPPLNRFLTGYDLKHAYEPSDDTVDVSRLLAGSEGTLGFITEAKLTLTRIPRHKVLVNVKYNDFQSALEHAPFLVKARATSVETIDSSVLNLARNDIIWESVAPHLSDVDGQTMNGINMVEFTAVDASEIEDKVDKLSDMLDQFIAENPAAGVIGYQVCREQASIKTIYAMRKKAVGLLGATKGSRKPVAFAEDTAVPPEKLAAFITEFRQLLDDHELHYGMFGHVDAGVLHVRPALDLKNPDDEVLLRKISDQVAALTAKYGGLMWGEHGKGYRSEYAPAFFGEGLFNELRKIKACFDPHNRLNPGKICTPANRNDSLVSVDATKRGSFDRQIPVQVQAEFQQAMDCNGNGLCFNYDTSSAMCPSFKMSAERRYSPKGRAGLIREWLRLNEQTGYDSGVLPYARAKSVGWFKKIGNSWSAKPDFNHEVKKSMDKCLACKACASQCPVKVDVPSFRAKFLAHYHSRYARPLKDYFVKTVEQTAPLMAKAPRLSNAVSHNALSQWLLRKLIGYVDAPEQSVPSLTQRFGERNWPVYTPKQLLALSDDEQEGCVVIVQDAFTSFYEANLVEDFAELVSRLGFKPVLLSFIGNGKAQHVKGFLEEFTKTATTVAGQLAKLQQQGFPMVGLDASTVLCFRDEYRQFATSHATDFEVLTVDEWLVKAMPEVALGNHDNAPFILLSHCTEKTALPSSANRWQQVFERAGINLQPVAVGCCGMAGTFGHELENKVDSLHLYDLSWREVIADYGTERVLATGFSCRSQVKRIEQQRVKHPLQILADKLI</sequence>
<dbReference type="Proteomes" id="UP000194450">
    <property type="component" value="Unassembled WGS sequence"/>
</dbReference>
<organism evidence="15 16">
    <name type="scientific">Pseudidiomarina planktonica</name>
    <dbReference type="NCBI Taxonomy" id="1323738"/>
    <lineage>
        <taxon>Bacteria</taxon>
        <taxon>Pseudomonadati</taxon>
        <taxon>Pseudomonadota</taxon>
        <taxon>Gammaproteobacteria</taxon>
        <taxon>Alteromonadales</taxon>
        <taxon>Idiomarinaceae</taxon>
        <taxon>Pseudidiomarina</taxon>
    </lineage>
</organism>
<dbReference type="Gene3D" id="3.30.70.2740">
    <property type="match status" value="1"/>
</dbReference>
<dbReference type="GO" id="GO:0008720">
    <property type="term" value="F:D-lactate dehydrogenase (NAD+) activity"/>
    <property type="evidence" value="ECO:0007669"/>
    <property type="project" value="TreeGrafter"/>
</dbReference>
<dbReference type="GO" id="GO:0051990">
    <property type="term" value="F:(R)-2-hydroxyglutarate dehydrogenase activity"/>
    <property type="evidence" value="ECO:0007669"/>
    <property type="project" value="UniProtKB-EC"/>
</dbReference>
<evidence type="ECO:0000256" key="9">
    <source>
        <dbReference type="ARBA" id="ARBA00039003"/>
    </source>
</evidence>
<feature type="domain" description="FAD-binding PCMH-type" evidence="14">
    <location>
        <begin position="56"/>
        <end position="289"/>
    </location>
</feature>
<keyword evidence="7" id="KW-0408">Iron</keyword>
<keyword evidence="8" id="KW-0411">Iron-sulfur</keyword>
<dbReference type="InterPro" id="IPR016167">
    <property type="entry name" value="FAD-bd_PCMH_sub1"/>
</dbReference>
<keyword evidence="5" id="KW-0274">FAD</keyword>
<dbReference type="GO" id="GO:0046872">
    <property type="term" value="F:metal ion binding"/>
    <property type="evidence" value="ECO:0007669"/>
    <property type="project" value="UniProtKB-KW"/>
</dbReference>
<dbReference type="Pfam" id="PF02913">
    <property type="entry name" value="FAD-oxidase_C"/>
    <property type="match status" value="1"/>
</dbReference>
<dbReference type="GO" id="GO:0004458">
    <property type="term" value="F:D-lactate dehydrogenase (cytochrome) activity"/>
    <property type="evidence" value="ECO:0007669"/>
    <property type="project" value="TreeGrafter"/>
</dbReference>
<feature type="domain" description="4Fe-4S ferredoxin-type" evidence="13">
    <location>
        <begin position="666"/>
        <end position="697"/>
    </location>
</feature>
<dbReference type="InterPro" id="IPR017900">
    <property type="entry name" value="4Fe4S_Fe_S_CS"/>
</dbReference>
<evidence type="ECO:0000256" key="8">
    <source>
        <dbReference type="ARBA" id="ARBA00023014"/>
    </source>
</evidence>
<dbReference type="InterPro" id="IPR036318">
    <property type="entry name" value="FAD-bd_PCMH-like_sf"/>
</dbReference>
<dbReference type="SUPFAM" id="SSF46548">
    <property type="entry name" value="alpha-helical ferredoxin"/>
    <property type="match status" value="1"/>
</dbReference>
<keyword evidence="4" id="KW-0479">Metal-binding</keyword>
<evidence type="ECO:0000256" key="6">
    <source>
        <dbReference type="ARBA" id="ARBA00023002"/>
    </source>
</evidence>
<dbReference type="InterPro" id="IPR004113">
    <property type="entry name" value="FAD-bd_oxidored_4_C"/>
</dbReference>
<comment type="catalytic activity">
    <reaction evidence="10">
        <text>(R)-2-hydroxyglutarate + A = 2-oxoglutarate + AH2</text>
        <dbReference type="Rhea" id="RHEA:38295"/>
        <dbReference type="ChEBI" id="CHEBI:13193"/>
        <dbReference type="ChEBI" id="CHEBI:15801"/>
        <dbReference type="ChEBI" id="CHEBI:16810"/>
        <dbReference type="ChEBI" id="CHEBI:17499"/>
        <dbReference type="EC" id="1.1.99.39"/>
    </reaction>
    <physiologicalReaction direction="left-to-right" evidence="10">
        <dbReference type="Rhea" id="RHEA:38296"/>
    </physiologicalReaction>
</comment>
<dbReference type="Pfam" id="PF01565">
    <property type="entry name" value="FAD_binding_4"/>
    <property type="match status" value="1"/>
</dbReference>
<evidence type="ECO:0000256" key="12">
    <source>
        <dbReference type="ARBA" id="ARBA00067680"/>
    </source>
</evidence>
<evidence type="ECO:0000256" key="7">
    <source>
        <dbReference type="ARBA" id="ARBA00023004"/>
    </source>
</evidence>
<dbReference type="EMBL" id="FXWH01000001">
    <property type="protein sequence ID" value="SMQ65542.1"/>
    <property type="molecule type" value="Genomic_DNA"/>
</dbReference>
<evidence type="ECO:0000256" key="1">
    <source>
        <dbReference type="ARBA" id="ARBA00001974"/>
    </source>
</evidence>
<evidence type="ECO:0000256" key="4">
    <source>
        <dbReference type="ARBA" id="ARBA00022723"/>
    </source>
</evidence>
<keyword evidence="2" id="KW-0004">4Fe-4S</keyword>
<dbReference type="PROSITE" id="PS51387">
    <property type="entry name" value="FAD_PCMH"/>
    <property type="match status" value="1"/>
</dbReference>
<dbReference type="Gene3D" id="3.30.43.10">
    <property type="entry name" value="Uridine Diphospho-n-acetylenolpyruvylglucosamine Reductase, domain 2"/>
    <property type="match status" value="1"/>
</dbReference>
<evidence type="ECO:0000256" key="10">
    <source>
        <dbReference type="ARBA" id="ARBA00051291"/>
    </source>
</evidence>
<accession>A0A1Y6EYE3</accession>
<dbReference type="PANTHER" id="PTHR11748">
    <property type="entry name" value="D-LACTATE DEHYDROGENASE"/>
    <property type="match status" value="1"/>
</dbReference>
<dbReference type="PROSITE" id="PS00198">
    <property type="entry name" value="4FE4S_FER_1"/>
    <property type="match status" value="1"/>
</dbReference>
<keyword evidence="16" id="KW-1185">Reference proteome</keyword>
<reference evidence="16" key="1">
    <citation type="submission" date="2017-04" db="EMBL/GenBank/DDBJ databases">
        <authorList>
            <person name="Varghese N."/>
            <person name="Submissions S."/>
        </authorList>
    </citation>
    <scope>NUCLEOTIDE SEQUENCE [LARGE SCALE GENOMIC DNA]</scope>
</reference>
<evidence type="ECO:0000256" key="3">
    <source>
        <dbReference type="ARBA" id="ARBA00022630"/>
    </source>
</evidence>
<dbReference type="GO" id="GO:1903457">
    <property type="term" value="P:lactate catabolic process"/>
    <property type="evidence" value="ECO:0007669"/>
    <property type="project" value="TreeGrafter"/>
</dbReference>
<proteinExistence type="inferred from homology"/>
<keyword evidence="6" id="KW-0560">Oxidoreductase</keyword>
<dbReference type="Gene3D" id="3.30.465.10">
    <property type="match status" value="1"/>
</dbReference>
<comment type="similarity">
    <text evidence="11">In the N-terminal section; belongs to the FAD-binding oxidoreductase/transferase type 4 family.</text>
</comment>
<dbReference type="InterPro" id="IPR017896">
    <property type="entry name" value="4Fe4S_Fe-S-bd"/>
</dbReference>
<evidence type="ECO:0000259" key="14">
    <source>
        <dbReference type="PROSITE" id="PS51387"/>
    </source>
</evidence>
<dbReference type="GO" id="GO:0051539">
    <property type="term" value="F:4 iron, 4 sulfur cluster binding"/>
    <property type="evidence" value="ECO:0007669"/>
    <property type="project" value="UniProtKB-KW"/>
</dbReference>
<dbReference type="InterPro" id="IPR016171">
    <property type="entry name" value="Vanillyl_alc_oxidase_C-sub2"/>
</dbReference>
<dbReference type="EC" id="1.1.99.39" evidence="9"/>
<protein>
    <recommendedName>
        <fullName evidence="12">D-2-hydroxyglutarate dehydrogenase</fullName>
        <ecNumber evidence="9">1.1.99.39</ecNumber>
    </recommendedName>
</protein>
<dbReference type="RefSeq" id="WP_407681277.1">
    <property type="nucleotide sequence ID" value="NZ_FXWH01000001.1"/>
</dbReference>
<dbReference type="SUPFAM" id="SSF56176">
    <property type="entry name" value="FAD-binding/transporter-associated domain-like"/>
    <property type="match status" value="1"/>
</dbReference>
<evidence type="ECO:0000256" key="2">
    <source>
        <dbReference type="ARBA" id="ARBA00022485"/>
    </source>
</evidence>